<dbReference type="AlphaFoldDB" id="A0A8J4EH56"/>
<evidence type="ECO:0000256" key="2">
    <source>
        <dbReference type="ARBA" id="ARBA00022448"/>
    </source>
</evidence>
<evidence type="ECO:0000256" key="4">
    <source>
        <dbReference type="ARBA" id="ARBA00022692"/>
    </source>
</evidence>
<dbReference type="PANTHER" id="PTHR43744">
    <property type="entry name" value="ABC TRANSPORTER PERMEASE PROTEIN MG189-RELATED-RELATED"/>
    <property type="match status" value="1"/>
</dbReference>
<dbReference type="RefSeq" id="WP_203934182.1">
    <property type="nucleotide sequence ID" value="NZ_BOPH01000134.1"/>
</dbReference>
<feature type="domain" description="ABC transmembrane type-1" evidence="9">
    <location>
        <begin position="111"/>
        <end position="300"/>
    </location>
</feature>
<keyword evidence="5 7" id="KW-1133">Transmembrane helix</keyword>
<dbReference type="InterPro" id="IPR000515">
    <property type="entry name" value="MetI-like"/>
</dbReference>
<gene>
    <name evidence="10" type="ORF">Voc01_092980</name>
</gene>
<accession>A0A8J4EH56</accession>
<feature type="transmembrane region" description="Helical" evidence="7">
    <location>
        <begin position="282"/>
        <end position="300"/>
    </location>
</feature>
<evidence type="ECO:0000313" key="10">
    <source>
        <dbReference type="EMBL" id="GIJ74381.1"/>
    </source>
</evidence>
<dbReference type="Pfam" id="PF00528">
    <property type="entry name" value="BPD_transp_1"/>
    <property type="match status" value="1"/>
</dbReference>
<feature type="compositionally biased region" description="Low complexity" evidence="8">
    <location>
        <begin position="1"/>
        <end position="18"/>
    </location>
</feature>
<dbReference type="GO" id="GO:0005886">
    <property type="term" value="C:plasma membrane"/>
    <property type="evidence" value="ECO:0007669"/>
    <property type="project" value="UniProtKB-SubCell"/>
</dbReference>
<name>A0A8J4EH56_9ACTN</name>
<feature type="transmembrane region" description="Helical" evidence="7">
    <location>
        <begin position="221"/>
        <end position="246"/>
    </location>
</feature>
<feature type="region of interest" description="Disordered" evidence="8">
    <location>
        <begin position="1"/>
        <end position="34"/>
    </location>
</feature>
<keyword evidence="2 7" id="KW-0813">Transport</keyword>
<evidence type="ECO:0000256" key="8">
    <source>
        <dbReference type="SAM" id="MobiDB-lite"/>
    </source>
</evidence>
<proteinExistence type="inferred from homology"/>
<evidence type="ECO:0000256" key="1">
    <source>
        <dbReference type="ARBA" id="ARBA00004651"/>
    </source>
</evidence>
<dbReference type="GO" id="GO:0055085">
    <property type="term" value="P:transmembrane transport"/>
    <property type="evidence" value="ECO:0007669"/>
    <property type="project" value="InterPro"/>
</dbReference>
<comment type="caution">
    <text evidence="10">The sequence shown here is derived from an EMBL/GenBank/DDBJ whole genome shotgun (WGS) entry which is preliminary data.</text>
</comment>
<keyword evidence="3" id="KW-1003">Cell membrane</keyword>
<dbReference type="Proteomes" id="UP000635606">
    <property type="component" value="Unassembled WGS sequence"/>
</dbReference>
<dbReference type="PROSITE" id="PS50928">
    <property type="entry name" value="ABC_TM1"/>
    <property type="match status" value="1"/>
</dbReference>
<dbReference type="SUPFAM" id="SSF161098">
    <property type="entry name" value="MetI-like"/>
    <property type="match status" value="1"/>
</dbReference>
<organism evidence="10 11">
    <name type="scientific">Virgisporangium ochraceum</name>
    <dbReference type="NCBI Taxonomy" id="65505"/>
    <lineage>
        <taxon>Bacteria</taxon>
        <taxon>Bacillati</taxon>
        <taxon>Actinomycetota</taxon>
        <taxon>Actinomycetes</taxon>
        <taxon>Micromonosporales</taxon>
        <taxon>Micromonosporaceae</taxon>
        <taxon>Virgisporangium</taxon>
    </lineage>
</organism>
<dbReference type="EMBL" id="BOPH01000134">
    <property type="protein sequence ID" value="GIJ74381.1"/>
    <property type="molecule type" value="Genomic_DNA"/>
</dbReference>
<dbReference type="CDD" id="cd06261">
    <property type="entry name" value="TM_PBP2"/>
    <property type="match status" value="1"/>
</dbReference>
<feature type="transmembrane region" description="Helical" evidence="7">
    <location>
        <begin position="148"/>
        <end position="168"/>
    </location>
</feature>
<evidence type="ECO:0000256" key="6">
    <source>
        <dbReference type="ARBA" id="ARBA00023136"/>
    </source>
</evidence>
<comment type="subcellular location">
    <subcellularLocation>
        <location evidence="1 7">Cell membrane</location>
        <topology evidence="1 7">Multi-pass membrane protein</topology>
    </subcellularLocation>
</comment>
<comment type="similarity">
    <text evidence="7">Belongs to the binding-protein-dependent transport system permease family.</text>
</comment>
<evidence type="ECO:0000256" key="5">
    <source>
        <dbReference type="ARBA" id="ARBA00022989"/>
    </source>
</evidence>
<sequence length="315" mass="34663">MTMTAPPRHAAQAQPRAAAPRRRKPLGSGPRTLISEKELNRTRSRVIYWIVLTLTMVGFTIAFVFPLYWMFASAVKSPAEYAQTNPTLIPQTFHPETYSDAWTRLDIAKFFVNTVYYAIGGWLFQIVVDVAAAYALSKLRPMFGKVVLGLMLASLMLPASALLIPAYLTVADLQLLNTPWALWLPAAANAFNIYVLKRFFDQIPNDLLDAAAIDGAGRLRVLWSVVLPLSRPVLAVISIFAIIAMWKDFLWPLLVLQDPESQSLSVALSRLAGTTFVTPTELMAGLAIASIPMIAVFLVFQRQILAGLSAGSIKG</sequence>
<evidence type="ECO:0000256" key="3">
    <source>
        <dbReference type="ARBA" id="ARBA00022475"/>
    </source>
</evidence>
<dbReference type="InterPro" id="IPR035906">
    <property type="entry name" value="MetI-like_sf"/>
</dbReference>
<evidence type="ECO:0000259" key="9">
    <source>
        <dbReference type="PROSITE" id="PS50928"/>
    </source>
</evidence>
<feature type="transmembrane region" description="Helical" evidence="7">
    <location>
        <begin position="46"/>
        <end position="71"/>
    </location>
</feature>
<protein>
    <submittedName>
        <fullName evidence="10">Sugar ABC transporter permease</fullName>
    </submittedName>
</protein>
<evidence type="ECO:0000256" key="7">
    <source>
        <dbReference type="RuleBase" id="RU363032"/>
    </source>
</evidence>
<reference evidence="10" key="1">
    <citation type="submission" date="2021-01" db="EMBL/GenBank/DDBJ databases">
        <title>Whole genome shotgun sequence of Virgisporangium ochraceum NBRC 16418.</title>
        <authorList>
            <person name="Komaki H."/>
            <person name="Tamura T."/>
        </authorList>
    </citation>
    <scope>NUCLEOTIDE SEQUENCE</scope>
    <source>
        <strain evidence="10">NBRC 16418</strain>
    </source>
</reference>
<feature type="transmembrane region" description="Helical" evidence="7">
    <location>
        <begin position="115"/>
        <end position="136"/>
    </location>
</feature>
<dbReference type="PANTHER" id="PTHR43744:SF12">
    <property type="entry name" value="ABC TRANSPORTER PERMEASE PROTEIN MG189-RELATED"/>
    <property type="match status" value="1"/>
</dbReference>
<keyword evidence="6 7" id="KW-0472">Membrane</keyword>
<evidence type="ECO:0000313" key="11">
    <source>
        <dbReference type="Proteomes" id="UP000635606"/>
    </source>
</evidence>
<keyword evidence="11" id="KW-1185">Reference proteome</keyword>
<keyword evidence="4 7" id="KW-0812">Transmembrane</keyword>
<feature type="transmembrane region" description="Helical" evidence="7">
    <location>
        <begin position="180"/>
        <end position="200"/>
    </location>
</feature>
<dbReference type="Gene3D" id="1.10.3720.10">
    <property type="entry name" value="MetI-like"/>
    <property type="match status" value="1"/>
</dbReference>